<dbReference type="InterPro" id="IPR011012">
    <property type="entry name" value="Longin-like_dom_sf"/>
</dbReference>
<comment type="subcellular location">
    <subcellularLocation>
        <location evidence="3">Endomembrane system</location>
        <topology evidence="3">Single-pass type IV membrane protein</topology>
    </subcellularLocation>
</comment>
<dbReference type="SUPFAM" id="SSF58038">
    <property type="entry name" value="SNARE fusion complex"/>
    <property type="match status" value="1"/>
</dbReference>
<evidence type="ECO:0000259" key="8">
    <source>
        <dbReference type="PROSITE" id="PS50892"/>
    </source>
</evidence>
<evidence type="ECO:0000313" key="9">
    <source>
        <dbReference type="EMBL" id="KAL3759122.1"/>
    </source>
</evidence>
<comment type="caution">
    <text evidence="9">The sequence shown here is derived from an EMBL/GenBank/DDBJ whole genome shotgun (WGS) entry which is preliminary data.</text>
</comment>
<evidence type="ECO:0000259" key="7">
    <source>
        <dbReference type="PROSITE" id="PS50859"/>
    </source>
</evidence>
<evidence type="ECO:0000256" key="2">
    <source>
        <dbReference type="ARBA" id="ARBA00023136"/>
    </source>
</evidence>
<dbReference type="Gene3D" id="1.20.5.110">
    <property type="match status" value="1"/>
</dbReference>
<feature type="transmembrane region" description="Helical" evidence="6">
    <location>
        <begin position="275"/>
        <end position="293"/>
    </location>
</feature>
<dbReference type="Gene3D" id="3.30.450.50">
    <property type="entry name" value="Longin domain"/>
    <property type="match status" value="1"/>
</dbReference>
<dbReference type="EMBL" id="JALLBG020000213">
    <property type="protein sequence ID" value="KAL3759122.1"/>
    <property type="molecule type" value="Genomic_DNA"/>
</dbReference>
<feature type="domain" description="Longin" evidence="7">
    <location>
        <begin position="131"/>
        <end position="194"/>
    </location>
</feature>
<evidence type="ECO:0000256" key="5">
    <source>
        <dbReference type="SAM" id="MobiDB-lite"/>
    </source>
</evidence>
<accession>A0ABD3M681</accession>
<dbReference type="Pfam" id="PF13774">
    <property type="entry name" value="Longin"/>
    <property type="match status" value="1"/>
</dbReference>
<dbReference type="Pfam" id="PF00957">
    <property type="entry name" value="Synaptobrevin"/>
    <property type="match status" value="1"/>
</dbReference>
<keyword evidence="2 6" id="KW-0472">Membrane</keyword>
<keyword evidence="10" id="KW-1185">Reference proteome</keyword>
<evidence type="ECO:0000256" key="1">
    <source>
        <dbReference type="ARBA" id="ARBA00008025"/>
    </source>
</evidence>
<feature type="region of interest" description="Disordered" evidence="5">
    <location>
        <begin position="50"/>
        <end position="71"/>
    </location>
</feature>
<dbReference type="CDD" id="cd15843">
    <property type="entry name" value="R-SNARE"/>
    <property type="match status" value="1"/>
</dbReference>
<protein>
    <submittedName>
        <fullName evidence="9">Uncharacterized protein</fullName>
    </submittedName>
</protein>
<sequence length="299" mass="33276">MILYAVIARAKDGVILVESTVAGVGGNFPQITVEVLERVVVSSKQAAAAAGGSKGRTASPPPNGGNASSQEELLPCGARRTFAQHHETNTDSFFPAGLFSGISSHLTSLGINYDHGDDIESNNNTADDVGYYFHLYRKDNKICLCISDDTDVRQHAINYSFLDDAENKFSKSYAAFQVTKAKAYGMEKNFSKELGKLIYFYNENRSTMDRQEKVNVLLNKVDDLKSIMGRNIDMVLEREGKLVELVEQSDSMLKDTKVFTKRSSKLKTRSRRENMAYIAVGVVFAFMVVWIFLESLFNN</sequence>
<evidence type="ECO:0000256" key="4">
    <source>
        <dbReference type="PROSITE-ProRule" id="PRU00290"/>
    </source>
</evidence>
<dbReference type="SUPFAM" id="SSF64356">
    <property type="entry name" value="SNARE-like"/>
    <property type="match status" value="1"/>
</dbReference>
<dbReference type="AlphaFoldDB" id="A0ABD3M681"/>
<dbReference type="InterPro" id="IPR042855">
    <property type="entry name" value="V_SNARE_CC"/>
</dbReference>
<keyword evidence="6" id="KW-1133">Transmembrane helix</keyword>
<feature type="domain" description="V-SNARE coiled-coil homology" evidence="8">
    <location>
        <begin position="213"/>
        <end position="273"/>
    </location>
</feature>
<dbReference type="PANTHER" id="PTHR21136">
    <property type="entry name" value="SNARE PROTEINS"/>
    <property type="match status" value="1"/>
</dbReference>
<evidence type="ECO:0000256" key="6">
    <source>
        <dbReference type="SAM" id="Phobius"/>
    </source>
</evidence>
<dbReference type="CDD" id="cd14824">
    <property type="entry name" value="Longin"/>
    <property type="match status" value="1"/>
</dbReference>
<dbReference type="Proteomes" id="UP001530293">
    <property type="component" value="Unassembled WGS sequence"/>
</dbReference>
<dbReference type="InterPro" id="IPR010908">
    <property type="entry name" value="Longin_dom"/>
</dbReference>
<organism evidence="9 10">
    <name type="scientific">Discostella pseudostelligera</name>
    <dbReference type="NCBI Taxonomy" id="259834"/>
    <lineage>
        <taxon>Eukaryota</taxon>
        <taxon>Sar</taxon>
        <taxon>Stramenopiles</taxon>
        <taxon>Ochrophyta</taxon>
        <taxon>Bacillariophyta</taxon>
        <taxon>Coscinodiscophyceae</taxon>
        <taxon>Thalassiosirophycidae</taxon>
        <taxon>Stephanodiscales</taxon>
        <taxon>Stephanodiscaceae</taxon>
        <taxon>Discostella</taxon>
    </lineage>
</organism>
<dbReference type="InterPro" id="IPR051097">
    <property type="entry name" value="Synaptobrevin-like_transport"/>
</dbReference>
<dbReference type="PANTHER" id="PTHR21136:SF168">
    <property type="entry name" value="VESICLE-ASSOCIATED MEMBRANE PROTEIN 9"/>
    <property type="match status" value="1"/>
</dbReference>
<gene>
    <name evidence="9" type="ORF">ACHAWU_008574</name>
</gene>
<dbReference type="GO" id="GO:0012505">
    <property type="term" value="C:endomembrane system"/>
    <property type="evidence" value="ECO:0007669"/>
    <property type="project" value="UniProtKB-SubCell"/>
</dbReference>
<dbReference type="PROSITE" id="PS50892">
    <property type="entry name" value="V_SNARE"/>
    <property type="match status" value="1"/>
</dbReference>
<dbReference type="PROSITE" id="PS50859">
    <property type="entry name" value="LONGIN"/>
    <property type="match status" value="1"/>
</dbReference>
<comment type="similarity">
    <text evidence="1">Belongs to the synaptobrevin family.</text>
</comment>
<keyword evidence="6" id="KW-0812">Transmembrane</keyword>
<keyword evidence="4" id="KW-0175">Coiled coil</keyword>
<evidence type="ECO:0000313" key="10">
    <source>
        <dbReference type="Proteomes" id="UP001530293"/>
    </source>
</evidence>
<name>A0ABD3M681_9STRA</name>
<proteinExistence type="inferred from homology"/>
<reference evidence="9 10" key="1">
    <citation type="submission" date="2024-10" db="EMBL/GenBank/DDBJ databases">
        <title>Updated reference genomes for cyclostephanoid diatoms.</title>
        <authorList>
            <person name="Roberts W.R."/>
            <person name="Alverson A.J."/>
        </authorList>
    </citation>
    <scope>NUCLEOTIDE SEQUENCE [LARGE SCALE GENOMIC DNA]</scope>
    <source>
        <strain evidence="9 10">AJA232-27</strain>
    </source>
</reference>
<evidence type="ECO:0000256" key="3">
    <source>
        <dbReference type="ARBA" id="ARBA00046280"/>
    </source>
</evidence>